<dbReference type="InterPro" id="IPR051535">
    <property type="entry name" value="Siderophore_ABC-ATPase"/>
</dbReference>
<gene>
    <name evidence="6" type="ORF">CIT31_24565</name>
</gene>
<dbReference type="Gene3D" id="3.40.50.300">
    <property type="entry name" value="P-loop containing nucleotide triphosphate hydrolases"/>
    <property type="match status" value="1"/>
</dbReference>
<reference evidence="6 7" key="1">
    <citation type="submission" date="2017-08" db="EMBL/GenBank/DDBJ databases">
        <title>Mesorhizobium wenxinae sp. nov., a novel rhizobial species isolated from root nodules of chickpea (Cicer arietinum L.).</title>
        <authorList>
            <person name="Zhang J."/>
        </authorList>
    </citation>
    <scope>NUCLEOTIDE SEQUENCE [LARGE SCALE GENOMIC DNA]</scope>
    <source>
        <strain evidence="7">WYCCWR 10019</strain>
    </source>
</reference>
<sequence>MREPEILLMREPTSALDLSRQIEVLRLSGKLAGARGVVVLIALHDLNHVLRALIRAMVIADGRLVACGSSPNITSDLLRDVYHVTTRIEPSSRGIGHVVVNGVADGRLTIIMPTAETEPGIRRRFEADVVPAA</sequence>
<accession>A0A271KB12</accession>
<protein>
    <recommendedName>
        <fullName evidence="8">ABC transporter domain-containing protein</fullName>
    </recommendedName>
</protein>
<evidence type="ECO:0000256" key="5">
    <source>
        <dbReference type="ARBA" id="ARBA00023136"/>
    </source>
</evidence>
<evidence type="ECO:0000256" key="2">
    <source>
        <dbReference type="ARBA" id="ARBA00022448"/>
    </source>
</evidence>
<dbReference type="AlphaFoldDB" id="A0A271KB12"/>
<dbReference type="InterPro" id="IPR027417">
    <property type="entry name" value="P-loop_NTPase"/>
</dbReference>
<evidence type="ECO:0000313" key="6">
    <source>
        <dbReference type="EMBL" id="PAP92963.1"/>
    </source>
</evidence>
<keyword evidence="7" id="KW-1185">Reference proteome</keyword>
<comment type="subcellular location">
    <subcellularLocation>
        <location evidence="1">Cell membrane</location>
        <topology evidence="1">Peripheral membrane protein</topology>
    </subcellularLocation>
</comment>
<dbReference type="PANTHER" id="PTHR42771:SF2">
    <property type="entry name" value="IRON(3+)-HYDROXAMATE IMPORT ATP-BINDING PROTEIN FHUC"/>
    <property type="match status" value="1"/>
</dbReference>
<evidence type="ECO:0000313" key="7">
    <source>
        <dbReference type="Proteomes" id="UP000215931"/>
    </source>
</evidence>
<dbReference type="Proteomes" id="UP000215931">
    <property type="component" value="Unassembled WGS sequence"/>
</dbReference>
<keyword evidence="2" id="KW-0813">Transport</keyword>
<evidence type="ECO:0000256" key="4">
    <source>
        <dbReference type="ARBA" id="ARBA00023065"/>
    </source>
</evidence>
<evidence type="ECO:0000256" key="1">
    <source>
        <dbReference type="ARBA" id="ARBA00004202"/>
    </source>
</evidence>
<dbReference type="PANTHER" id="PTHR42771">
    <property type="entry name" value="IRON(3+)-HYDROXAMATE IMPORT ATP-BINDING PROTEIN FHUC"/>
    <property type="match status" value="1"/>
</dbReference>
<dbReference type="EMBL" id="NPKH01000030">
    <property type="protein sequence ID" value="PAP92963.1"/>
    <property type="molecule type" value="Genomic_DNA"/>
</dbReference>
<keyword evidence="4" id="KW-0406">Ion transport</keyword>
<organism evidence="6 7">
    <name type="scientific">Mesorhizobium wenxiniae</name>
    <dbReference type="NCBI Taxonomy" id="2014805"/>
    <lineage>
        <taxon>Bacteria</taxon>
        <taxon>Pseudomonadati</taxon>
        <taxon>Pseudomonadota</taxon>
        <taxon>Alphaproteobacteria</taxon>
        <taxon>Hyphomicrobiales</taxon>
        <taxon>Phyllobacteriaceae</taxon>
        <taxon>Mesorhizobium</taxon>
    </lineage>
</organism>
<keyword evidence="5" id="KW-0472">Membrane</keyword>
<dbReference type="GO" id="GO:0006811">
    <property type="term" value="P:monoatomic ion transport"/>
    <property type="evidence" value="ECO:0007669"/>
    <property type="project" value="UniProtKB-KW"/>
</dbReference>
<dbReference type="SUPFAM" id="SSF52540">
    <property type="entry name" value="P-loop containing nucleoside triphosphate hydrolases"/>
    <property type="match status" value="1"/>
</dbReference>
<dbReference type="GO" id="GO:0005886">
    <property type="term" value="C:plasma membrane"/>
    <property type="evidence" value="ECO:0007669"/>
    <property type="project" value="UniProtKB-SubCell"/>
</dbReference>
<evidence type="ECO:0000256" key="3">
    <source>
        <dbReference type="ARBA" id="ARBA00022475"/>
    </source>
</evidence>
<keyword evidence="3" id="KW-1003">Cell membrane</keyword>
<comment type="caution">
    <text evidence="6">The sequence shown here is derived from an EMBL/GenBank/DDBJ whole genome shotgun (WGS) entry which is preliminary data.</text>
</comment>
<name>A0A271KB12_9HYPH</name>
<proteinExistence type="predicted"/>
<evidence type="ECO:0008006" key="8">
    <source>
        <dbReference type="Google" id="ProtNLM"/>
    </source>
</evidence>